<keyword evidence="8 9" id="KW-0472">Membrane</keyword>
<dbReference type="GO" id="GO:0016020">
    <property type="term" value="C:membrane"/>
    <property type="evidence" value="ECO:0007669"/>
    <property type="project" value="InterPro"/>
</dbReference>
<feature type="transmembrane region" description="Helical" evidence="9">
    <location>
        <begin position="25"/>
        <end position="41"/>
    </location>
</feature>
<organism evidence="11 12">
    <name type="scientific">Roseomonas indoligenes</name>
    <dbReference type="NCBI Taxonomy" id="2820811"/>
    <lineage>
        <taxon>Bacteria</taxon>
        <taxon>Pseudomonadati</taxon>
        <taxon>Pseudomonadota</taxon>
        <taxon>Alphaproteobacteria</taxon>
        <taxon>Acetobacterales</taxon>
        <taxon>Roseomonadaceae</taxon>
        <taxon>Roseomonas</taxon>
    </lineage>
</organism>
<sequence>MLKYLLLALVPVSLGLHYLEGQPVLVFLTGAAAVAVLADWVRRGTEGLAAHAGPAIGGLLNVSFGSVAELILALFVLASGQVAVVQAQITGSILATTLLGLGLAMLVGGIGREKQEFNPANAGLLSTMLILLMVAMLLPAVFDLTERSTATPGDALITDEQLSLGIAAVLLLLYVANLVYTLVTHRDVFSREEEEGGEGPGWSVAKSLGIMVAGTALVAWEAEAVSDALSATAEQLGLSTVFLGVILLAVVGTAADLFAAVVFAKQDRMGLAFSICIGSAVQVALVLAPLLVIISWFLGHPMNLVFHSPLDLFAIAGAAFIVRAVAGDGRSTWFEGLLLVGVYVMLGLAFFFLGPA</sequence>
<evidence type="ECO:0000256" key="6">
    <source>
        <dbReference type="ARBA" id="ARBA00022989"/>
    </source>
</evidence>
<gene>
    <name evidence="11" type="primary">cax</name>
    <name evidence="11" type="ORF">J5Y10_16680</name>
</gene>
<evidence type="ECO:0000256" key="8">
    <source>
        <dbReference type="ARBA" id="ARBA00023136"/>
    </source>
</evidence>
<feature type="transmembrane region" description="Helical" evidence="9">
    <location>
        <begin position="304"/>
        <end position="326"/>
    </location>
</feature>
<dbReference type="GO" id="GO:0012505">
    <property type="term" value="C:endomembrane system"/>
    <property type="evidence" value="ECO:0007669"/>
    <property type="project" value="UniProtKB-SubCell"/>
</dbReference>
<dbReference type="InterPro" id="IPR004713">
    <property type="entry name" value="CaH_exchang"/>
</dbReference>
<feature type="transmembrane region" description="Helical" evidence="9">
    <location>
        <begin position="162"/>
        <end position="183"/>
    </location>
</feature>
<feature type="transmembrane region" description="Helical" evidence="9">
    <location>
        <begin position="89"/>
        <end position="110"/>
    </location>
</feature>
<keyword evidence="5 9" id="KW-0106">Calcium</keyword>
<feature type="transmembrane region" description="Helical" evidence="9">
    <location>
        <begin position="122"/>
        <end position="142"/>
    </location>
</feature>
<comment type="caution">
    <text evidence="9">Lacks conserved residue(s) required for the propagation of feature annotation.</text>
</comment>
<feature type="domain" description="Sodium/calcium exchanger membrane region" evidence="10">
    <location>
        <begin position="207"/>
        <end position="348"/>
    </location>
</feature>
<keyword evidence="6 9" id="KW-1133">Transmembrane helix</keyword>
<keyword evidence="12" id="KW-1185">Reference proteome</keyword>
<feature type="transmembrane region" description="Helical" evidence="9">
    <location>
        <begin position="242"/>
        <end position="264"/>
    </location>
</feature>
<comment type="function">
    <text evidence="9">Ca(+)/H(+) antiporter that extrudes calcium in exchange for external protons.</text>
</comment>
<evidence type="ECO:0000256" key="2">
    <source>
        <dbReference type="ARBA" id="ARBA00022448"/>
    </source>
</evidence>
<reference evidence="11" key="1">
    <citation type="submission" date="2021-03" db="EMBL/GenBank/DDBJ databases">
        <authorList>
            <person name="So Y."/>
        </authorList>
    </citation>
    <scope>NUCLEOTIDE SEQUENCE</scope>
    <source>
        <strain evidence="11">SG15</strain>
    </source>
</reference>
<dbReference type="Pfam" id="PF01699">
    <property type="entry name" value="Na_Ca_ex"/>
    <property type="match status" value="2"/>
</dbReference>
<proteinExistence type="inferred from homology"/>
<feature type="transmembrane region" description="Helical" evidence="9">
    <location>
        <begin position="53"/>
        <end position="77"/>
    </location>
</feature>
<dbReference type="AlphaFoldDB" id="A0A940MYE5"/>
<evidence type="ECO:0000256" key="1">
    <source>
        <dbReference type="ARBA" id="ARBA00004127"/>
    </source>
</evidence>
<protein>
    <recommendedName>
        <fullName evidence="9">Ca(2+)/H(+) antiporter</fullName>
    </recommendedName>
</protein>
<dbReference type="EMBL" id="JAGIZA010000010">
    <property type="protein sequence ID" value="MBP0494421.1"/>
    <property type="molecule type" value="Genomic_DNA"/>
</dbReference>
<dbReference type="InterPro" id="IPR044880">
    <property type="entry name" value="NCX_ion-bd_dom_sf"/>
</dbReference>
<dbReference type="Gene3D" id="1.20.1420.30">
    <property type="entry name" value="NCX, central ion-binding region"/>
    <property type="match status" value="1"/>
</dbReference>
<dbReference type="RefSeq" id="WP_209375167.1">
    <property type="nucleotide sequence ID" value="NZ_JAGIZA010000010.1"/>
</dbReference>
<evidence type="ECO:0000313" key="11">
    <source>
        <dbReference type="EMBL" id="MBP0494421.1"/>
    </source>
</evidence>
<evidence type="ECO:0000256" key="4">
    <source>
        <dbReference type="ARBA" id="ARBA00022692"/>
    </source>
</evidence>
<dbReference type="InterPro" id="IPR004837">
    <property type="entry name" value="NaCa_Exmemb"/>
</dbReference>
<evidence type="ECO:0000256" key="7">
    <source>
        <dbReference type="ARBA" id="ARBA00023065"/>
    </source>
</evidence>
<feature type="domain" description="Sodium/calcium exchanger membrane region" evidence="10">
    <location>
        <begin position="24"/>
        <end position="182"/>
    </location>
</feature>
<evidence type="ECO:0000313" key="12">
    <source>
        <dbReference type="Proteomes" id="UP000677537"/>
    </source>
</evidence>
<feature type="transmembrane region" description="Helical" evidence="9">
    <location>
        <begin position="271"/>
        <end position="298"/>
    </location>
</feature>
<dbReference type="NCBIfam" id="TIGR00378">
    <property type="entry name" value="cax"/>
    <property type="match status" value="1"/>
</dbReference>
<dbReference type="Proteomes" id="UP000677537">
    <property type="component" value="Unassembled WGS sequence"/>
</dbReference>
<dbReference type="PANTHER" id="PTHR31503">
    <property type="entry name" value="VACUOLAR CALCIUM ION TRANSPORTER"/>
    <property type="match status" value="1"/>
</dbReference>
<evidence type="ECO:0000259" key="10">
    <source>
        <dbReference type="Pfam" id="PF01699"/>
    </source>
</evidence>
<accession>A0A940MYE5</accession>
<evidence type="ECO:0000256" key="9">
    <source>
        <dbReference type="RuleBase" id="RU365028"/>
    </source>
</evidence>
<feature type="transmembrane region" description="Helical" evidence="9">
    <location>
        <begin position="333"/>
        <end position="353"/>
    </location>
</feature>
<feature type="transmembrane region" description="Helical" evidence="9">
    <location>
        <begin position="204"/>
        <end position="222"/>
    </location>
</feature>
<comment type="caution">
    <text evidence="11">The sequence shown here is derived from an EMBL/GenBank/DDBJ whole genome shotgun (WGS) entry which is preliminary data.</text>
</comment>
<keyword evidence="3 9" id="KW-0109">Calcium transport</keyword>
<dbReference type="GO" id="GO:0006874">
    <property type="term" value="P:intracellular calcium ion homeostasis"/>
    <property type="evidence" value="ECO:0007669"/>
    <property type="project" value="TreeGrafter"/>
</dbReference>
<evidence type="ECO:0000256" key="5">
    <source>
        <dbReference type="ARBA" id="ARBA00022837"/>
    </source>
</evidence>
<keyword evidence="9" id="KW-0050">Antiport</keyword>
<comment type="subcellular location">
    <subcellularLocation>
        <location evidence="1">Endomembrane system</location>
        <topology evidence="1">Multi-pass membrane protein</topology>
    </subcellularLocation>
</comment>
<evidence type="ECO:0000256" key="3">
    <source>
        <dbReference type="ARBA" id="ARBA00022568"/>
    </source>
</evidence>
<keyword evidence="2 9" id="KW-0813">Transport</keyword>
<comment type="similarity">
    <text evidence="9">Belongs to the Ca(2+):cation antiporter (CaCA) (TC 2.A.19) family.</text>
</comment>
<name>A0A940MYE5_9PROT</name>
<dbReference type="GO" id="GO:0015369">
    <property type="term" value="F:calcium:proton antiporter activity"/>
    <property type="evidence" value="ECO:0007669"/>
    <property type="project" value="UniProtKB-UniRule"/>
</dbReference>
<keyword evidence="7 9" id="KW-0406">Ion transport</keyword>
<keyword evidence="4 9" id="KW-0812">Transmembrane</keyword>
<dbReference type="PANTHER" id="PTHR31503:SF22">
    <property type="entry name" value="VACUOLAR CALCIUM ION TRANSPORTER"/>
    <property type="match status" value="1"/>
</dbReference>
<dbReference type="InterPro" id="IPR004798">
    <property type="entry name" value="CAX-like"/>
</dbReference>